<gene>
    <name evidence="3" type="ORF">SAMN05421677_10613</name>
</gene>
<evidence type="ECO:0000259" key="1">
    <source>
        <dbReference type="Pfam" id="PF01796"/>
    </source>
</evidence>
<reference evidence="4" key="1">
    <citation type="submission" date="2016-10" db="EMBL/GenBank/DDBJ databases">
        <authorList>
            <person name="Varghese N."/>
            <person name="Submissions S."/>
        </authorList>
    </citation>
    <scope>NUCLEOTIDE SEQUENCE [LARGE SCALE GENOMIC DNA]</scope>
    <source>
        <strain evidence="4">CGMCC 1.3703</strain>
    </source>
</reference>
<feature type="domain" description="ChsH2 C-terminal OB-fold" evidence="1">
    <location>
        <begin position="59"/>
        <end position="121"/>
    </location>
</feature>
<dbReference type="Pfam" id="PF01796">
    <property type="entry name" value="OB_ChsH2_C"/>
    <property type="match status" value="1"/>
</dbReference>
<dbReference type="InterPro" id="IPR052513">
    <property type="entry name" value="Thioester_dehydratase-like"/>
</dbReference>
<dbReference type="Gene3D" id="6.10.30.10">
    <property type="match status" value="1"/>
</dbReference>
<sequence length="140" mass="15947">MSQLPNISLPGPTITPVSQPFWESIQAGHLSLQQCDKCEQWIFYPREHCPHCFHDSLTWKKASGRGLLKTWSVIHRAGHPAWQEHTPYVVGVVALEEGPSLLTHVLIEETSLKHNLKVEIEISEIGPHPLPFFKKQEETK</sequence>
<protein>
    <recommendedName>
        <fullName evidence="5">DUF35 domain-containing protein</fullName>
    </recommendedName>
</protein>
<proteinExistence type="predicted"/>
<dbReference type="Pfam" id="PF12172">
    <property type="entry name" value="zf-ChsH2"/>
    <property type="match status" value="1"/>
</dbReference>
<dbReference type="RefSeq" id="WP_089651905.1">
    <property type="nucleotide sequence ID" value="NZ_FNIZ01000006.1"/>
</dbReference>
<evidence type="ECO:0000259" key="2">
    <source>
        <dbReference type="Pfam" id="PF12172"/>
    </source>
</evidence>
<evidence type="ECO:0008006" key="5">
    <source>
        <dbReference type="Google" id="ProtNLM"/>
    </source>
</evidence>
<accession>A0A1H0KGC8</accession>
<dbReference type="PANTHER" id="PTHR34075">
    <property type="entry name" value="BLR3430 PROTEIN"/>
    <property type="match status" value="1"/>
</dbReference>
<feature type="domain" description="ChsH2 rubredoxin-like zinc ribbon" evidence="2">
    <location>
        <begin position="22"/>
        <end position="56"/>
    </location>
</feature>
<dbReference type="STRING" id="240303.SAMN05421677_10613"/>
<dbReference type="EMBL" id="FNIZ01000006">
    <property type="protein sequence ID" value="SDO54965.1"/>
    <property type="molecule type" value="Genomic_DNA"/>
</dbReference>
<evidence type="ECO:0000313" key="3">
    <source>
        <dbReference type="EMBL" id="SDO54965.1"/>
    </source>
</evidence>
<evidence type="ECO:0000313" key="4">
    <source>
        <dbReference type="Proteomes" id="UP000198860"/>
    </source>
</evidence>
<dbReference type="InterPro" id="IPR012340">
    <property type="entry name" value="NA-bd_OB-fold"/>
</dbReference>
<dbReference type="SUPFAM" id="SSF50249">
    <property type="entry name" value="Nucleic acid-binding proteins"/>
    <property type="match status" value="1"/>
</dbReference>
<name>A0A1H0KGC8_HALAD</name>
<dbReference type="Proteomes" id="UP000198860">
    <property type="component" value="Unassembled WGS sequence"/>
</dbReference>
<dbReference type="AlphaFoldDB" id="A0A1H0KGC8"/>
<dbReference type="OrthoDB" id="9785144at2"/>
<dbReference type="InterPro" id="IPR002878">
    <property type="entry name" value="ChsH2_C"/>
</dbReference>
<keyword evidence="4" id="KW-1185">Reference proteome</keyword>
<organism evidence="3 4">
    <name type="scientific">Halobacillus aidingensis</name>
    <dbReference type="NCBI Taxonomy" id="240303"/>
    <lineage>
        <taxon>Bacteria</taxon>
        <taxon>Bacillati</taxon>
        <taxon>Bacillota</taxon>
        <taxon>Bacilli</taxon>
        <taxon>Bacillales</taxon>
        <taxon>Bacillaceae</taxon>
        <taxon>Halobacillus</taxon>
    </lineage>
</organism>
<dbReference type="InterPro" id="IPR022002">
    <property type="entry name" value="ChsH2_Znr"/>
</dbReference>
<dbReference type="PANTHER" id="PTHR34075:SF5">
    <property type="entry name" value="BLR3430 PROTEIN"/>
    <property type="match status" value="1"/>
</dbReference>